<dbReference type="InterPro" id="IPR029044">
    <property type="entry name" value="Nucleotide-diphossugar_trans"/>
</dbReference>
<sequence length="323" mass="36273">MTDSRMPVISAVTPCLNDATYLPEMIESFLAQDYPYKELVVQDGGSTDGTHEILRRYPIRWSAVPDSGPHDAINKAILASRGDVIVIMPANDLFVPGAFTCAANALCRRPEVAMVYGDCRFIEEDGTVIRIDRPGILDIDRLLWTHCLQLQSAYIRREAFDRVGLFDAAIKGPGDMEWLMRMVAGYPLDSFLYVPEVWSSFRLGQSLQHVNPHNCEQAAGVLLAAHEKFLSVAGNCRQLRHGERRARAGMHCQCATWFSEAGKRREAWNHLGKALYQWPGLVLTHLGINYSARIVLGRNLTRVLTRCMFNIRRALHSGHAAPR</sequence>
<dbReference type="EMBL" id="OKRB01000160">
    <property type="protein sequence ID" value="SPE32312.1"/>
    <property type="molecule type" value="Genomic_DNA"/>
</dbReference>
<name>A0A2N9MA78_9BACT</name>
<evidence type="ECO:0000259" key="1">
    <source>
        <dbReference type="Pfam" id="PF00535"/>
    </source>
</evidence>
<dbReference type="Proteomes" id="UP000239735">
    <property type="component" value="Unassembled WGS sequence"/>
</dbReference>
<gene>
    <name evidence="2" type="ORF">SBA5_970037</name>
</gene>
<evidence type="ECO:0000313" key="3">
    <source>
        <dbReference type="Proteomes" id="UP000239735"/>
    </source>
</evidence>
<proteinExistence type="predicted"/>
<accession>A0A2N9MA78</accession>
<dbReference type="Gene3D" id="3.90.550.10">
    <property type="entry name" value="Spore Coat Polysaccharide Biosynthesis Protein SpsA, Chain A"/>
    <property type="match status" value="1"/>
</dbReference>
<dbReference type="Pfam" id="PF00535">
    <property type="entry name" value="Glycos_transf_2"/>
    <property type="match status" value="1"/>
</dbReference>
<dbReference type="OrthoDB" id="111731at2"/>
<reference evidence="3" key="1">
    <citation type="submission" date="2018-02" db="EMBL/GenBank/DDBJ databases">
        <authorList>
            <person name="Hausmann B."/>
        </authorList>
    </citation>
    <scope>NUCLEOTIDE SEQUENCE [LARGE SCALE GENOMIC DNA]</scope>
    <source>
        <strain evidence="3">Peat soil MAG SbA5</strain>
    </source>
</reference>
<dbReference type="CDD" id="cd06433">
    <property type="entry name" value="GT_2_WfgS_like"/>
    <property type="match status" value="1"/>
</dbReference>
<dbReference type="SUPFAM" id="SSF53448">
    <property type="entry name" value="Nucleotide-diphospho-sugar transferases"/>
    <property type="match status" value="1"/>
</dbReference>
<dbReference type="InterPro" id="IPR050834">
    <property type="entry name" value="Glycosyltransf_2"/>
</dbReference>
<evidence type="ECO:0000313" key="2">
    <source>
        <dbReference type="EMBL" id="SPE32312.1"/>
    </source>
</evidence>
<dbReference type="PANTHER" id="PTHR43685">
    <property type="entry name" value="GLYCOSYLTRANSFERASE"/>
    <property type="match status" value="1"/>
</dbReference>
<dbReference type="AlphaFoldDB" id="A0A2N9MA78"/>
<organism evidence="2 3">
    <name type="scientific">Candidatus Sulfuritelmatomonas gaucii</name>
    <dbReference type="NCBI Taxonomy" id="2043161"/>
    <lineage>
        <taxon>Bacteria</taxon>
        <taxon>Pseudomonadati</taxon>
        <taxon>Acidobacteriota</taxon>
        <taxon>Terriglobia</taxon>
        <taxon>Terriglobales</taxon>
        <taxon>Acidobacteriaceae</taxon>
        <taxon>Candidatus Sulfuritelmatomonas</taxon>
    </lineage>
</organism>
<feature type="domain" description="Glycosyltransferase 2-like" evidence="1">
    <location>
        <begin position="10"/>
        <end position="129"/>
    </location>
</feature>
<protein>
    <recommendedName>
        <fullName evidence="1">Glycosyltransferase 2-like domain-containing protein</fullName>
    </recommendedName>
</protein>
<dbReference type="InterPro" id="IPR001173">
    <property type="entry name" value="Glyco_trans_2-like"/>
</dbReference>
<dbReference type="PANTHER" id="PTHR43685:SF2">
    <property type="entry name" value="GLYCOSYLTRANSFERASE 2-LIKE DOMAIN-CONTAINING PROTEIN"/>
    <property type="match status" value="1"/>
</dbReference>